<dbReference type="OrthoDB" id="3800429at2759"/>
<reference evidence="1 2" key="1">
    <citation type="journal article" date="2016" name="Sci. Rep.">
        <title>Draft genome sequencing and secretome analysis of fungal phytopathogen Ascochyta rabiei provides insight into the necrotrophic effector repertoire.</title>
        <authorList>
            <person name="Verma S."/>
            <person name="Gazara R.K."/>
            <person name="Nizam S."/>
            <person name="Parween S."/>
            <person name="Chattopadhyay D."/>
            <person name="Verma P.K."/>
        </authorList>
    </citation>
    <scope>NUCLEOTIDE SEQUENCE [LARGE SCALE GENOMIC DNA]</scope>
    <source>
        <strain evidence="1 2">ArDII</strain>
    </source>
</reference>
<name>A0A162ZTH6_DIDRA</name>
<protein>
    <submittedName>
        <fullName evidence="1">Uncharacterized protein</fullName>
    </submittedName>
</protein>
<proteinExistence type="predicted"/>
<evidence type="ECO:0000313" key="1">
    <source>
        <dbReference type="EMBL" id="KZM20796.1"/>
    </source>
</evidence>
<organism evidence="1 2">
    <name type="scientific">Didymella rabiei</name>
    <name type="common">Chickpea ascochyta blight fungus</name>
    <name type="synonym">Mycosphaerella rabiei</name>
    <dbReference type="NCBI Taxonomy" id="5454"/>
    <lineage>
        <taxon>Eukaryota</taxon>
        <taxon>Fungi</taxon>
        <taxon>Dikarya</taxon>
        <taxon>Ascomycota</taxon>
        <taxon>Pezizomycotina</taxon>
        <taxon>Dothideomycetes</taxon>
        <taxon>Pleosporomycetidae</taxon>
        <taxon>Pleosporales</taxon>
        <taxon>Pleosporineae</taxon>
        <taxon>Didymellaceae</taxon>
        <taxon>Ascochyta</taxon>
    </lineage>
</organism>
<keyword evidence="2" id="KW-1185">Reference proteome</keyword>
<dbReference type="EMBL" id="JYNV01000269">
    <property type="protein sequence ID" value="KZM20796.1"/>
    <property type="molecule type" value="Genomic_DNA"/>
</dbReference>
<comment type="caution">
    <text evidence="1">The sequence shown here is derived from an EMBL/GenBank/DDBJ whole genome shotgun (WGS) entry which is preliminary data.</text>
</comment>
<accession>A0A162ZTH6</accession>
<dbReference type="Proteomes" id="UP000076837">
    <property type="component" value="Unassembled WGS sequence"/>
</dbReference>
<evidence type="ECO:0000313" key="2">
    <source>
        <dbReference type="Proteomes" id="UP000076837"/>
    </source>
</evidence>
<sequence>MSKSNNNQPKLGFPVLIYLAPSAPLSLSFQLRIQYNTELKQASFMLGTVASAFLEGASDEHSFVAQYDADDLDSNTLNNNNKVQLQVPPTRLDEIKRDTGTPHVISFTLRLKRPCPLWCPRLDALVPAAGLSAEASFKELVQLSKATTVHIALNRKWLTDEHKHLLQIINSGSEALSGYPVARYYSKFFNQADWTVFRPESPISPPSTPPDYKRANLNKSPSSIPISSPTDVATSPSHSQIAGFLGLHPQGIQNENGPQIQAITSVVERHLPGLVQQFLPYVIEQTLPSLFALPNNFPSYTSNLDTPSPPNQNQMPHPLNLTPLGATLMPFIFDHLRPQVQQMISSSLNRGVNSRLEQALFHIGDRADENITDLHQAIESGIDDVLRERDGLMHKLRQEKEEAIKEMQLERDNGMYEVETKRDDGMMDLSQERNKGIDALQWEKEGVEDELHRVVSDALVELRGDADNTCESALSEADSRIWDRANEIVAGAHKDLEEIQKTTMRVMKGETILLRGQRPGRRAGKGGYWGLGHRQVSQSHLSLLKTWL</sequence>
<gene>
    <name evidence="1" type="ORF">ST47_g8066</name>
</gene>
<dbReference type="AlphaFoldDB" id="A0A162ZTH6"/>